<name>A0A0D6Q0D5_KOMEU</name>
<evidence type="ECO:0000256" key="1">
    <source>
        <dbReference type="SAM" id="Coils"/>
    </source>
</evidence>
<proteinExistence type="predicted"/>
<comment type="caution">
    <text evidence="2">The sequence shown here is derived from an EMBL/GenBank/DDBJ whole genome shotgun (WGS) entry which is preliminary data.</text>
</comment>
<dbReference type="RefSeq" id="WP_048850866.1">
    <property type="nucleotide sequence ID" value="NZ_BANI01000049.1"/>
</dbReference>
<sequence>MTSTSQPAKSQRVLEAEKRLEQARNALRDARNAENRQKRKIEDRQKIILGGALLKAAESDDRFSNVIEALLKRLSREQDVKAFRDHGFTTPRPEQAQNEG</sequence>
<protein>
    <recommendedName>
        <fullName evidence="4">Mobilization protein</fullName>
    </recommendedName>
</protein>
<evidence type="ECO:0008006" key="4">
    <source>
        <dbReference type="Google" id="ProtNLM"/>
    </source>
</evidence>
<gene>
    <name evidence="2" type="ORF">Geu3261_0055_005</name>
</gene>
<accession>A0A0D6Q0D5</accession>
<evidence type="ECO:0000313" key="2">
    <source>
        <dbReference type="EMBL" id="GAN96221.1"/>
    </source>
</evidence>
<dbReference type="AlphaFoldDB" id="A0A0D6Q0D5"/>
<dbReference type="EMBL" id="BANI01000049">
    <property type="protein sequence ID" value="GAN96221.1"/>
    <property type="molecule type" value="Genomic_DNA"/>
</dbReference>
<feature type="coiled-coil region" evidence="1">
    <location>
        <begin position="13"/>
        <end position="44"/>
    </location>
</feature>
<organism evidence="2 3">
    <name type="scientific">Komagataeibacter europaeus NBRC 3261</name>
    <dbReference type="NCBI Taxonomy" id="1234669"/>
    <lineage>
        <taxon>Bacteria</taxon>
        <taxon>Pseudomonadati</taxon>
        <taxon>Pseudomonadota</taxon>
        <taxon>Alphaproteobacteria</taxon>
        <taxon>Acetobacterales</taxon>
        <taxon>Acetobacteraceae</taxon>
        <taxon>Komagataeibacter</taxon>
    </lineage>
</organism>
<evidence type="ECO:0000313" key="3">
    <source>
        <dbReference type="Proteomes" id="UP000032675"/>
    </source>
</evidence>
<reference evidence="2 3" key="1">
    <citation type="submission" date="2012-11" db="EMBL/GenBank/DDBJ databases">
        <title>Whole genome sequence of Gluconacetobacter europaeus NBRC3261.</title>
        <authorList>
            <person name="Azuma Y."/>
            <person name="Higashiura N."/>
            <person name="Hirakawa H."/>
            <person name="Matsushita K."/>
        </authorList>
    </citation>
    <scope>NUCLEOTIDE SEQUENCE [LARGE SCALE GENOMIC DNA]</scope>
    <source>
        <strain evidence="2 3">NBRC 3261</strain>
    </source>
</reference>
<keyword evidence="1" id="KW-0175">Coiled coil</keyword>
<dbReference type="Proteomes" id="UP000032675">
    <property type="component" value="Unassembled WGS sequence"/>
</dbReference>